<dbReference type="Pfam" id="PF02493">
    <property type="entry name" value="MORN"/>
    <property type="match status" value="2"/>
</dbReference>
<dbReference type="SUPFAM" id="SSF82185">
    <property type="entry name" value="Histone H3 K4-specific methyltransferase SET7/9 N-terminal domain"/>
    <property type="match status" value="1"/>
</dbReference>
<dbReference type="KEGG" id="gtt:GUITHDRAFT_101953"/>
<organism evidence="3">
    <name type="scientific">Guillardia theta (strain CCMP2712)</name>
    <name type="common">Cryptophyte</name>
    <dbReference type="NCBI Taxonomy" id="905079"/>
    <lineage>
        <taxon>Eukaryota</taxon>
        <taxon>Cryptophyceae</taxon>
        <taxon>Pyrenomonadales</taxon>
        <taxon>Geminigeraceae</taxon>
        <taxon>Guillardia</taxon>
    </lineage>
</organism>
<evidence type="ECO:0000256" key="1">
    <source>
        <dbReference type="ARBA" id="ARBA00022737"/>
    </source>
</evidence>
<evidence type="ECO:0000256" key="2">
    <source>
        <dbReference type="SAM" id="MobiDB-lite"/>
    </source>
</evidence>
<evidence type="ECO:0000313" key="3">
    <source>
        <dbReference type="EMBL" id="EKX52045.1"/>
    </source>
</evidence>
<name>L1JV09_GUITC</name>
<dbReference type="AlphaFoldDB" id="L1JV09"/>
<accession>L1JV09</accession>
<dbReference type="InterPro" id="IPR003409">
    <property type="entry name" value="MORN"/>
</dbReference>
<reference evidence="3 5" key="1">
    <citation type="journal article" date="2012" name="Nature">
        <title>Algal genomes reveal evolutionary mosaicism and the fate of nucleomorphs.</title>
        <authorList>
            <consortium name="DOE Joint Genome Institute"/>
            <person name="Curtis B.A."/>
            <person name="Tanifuji G."/>
            <person name="Burki F."/>
            <person name="Gruber A."/>
            <person name="Irimia M."/>
            <person name="Maruyama S."/>
            <person name="Arias M.C."/>
            <person name="Ball S.G."/>
            <person name="Gile G.H."/>
            <person name="Hirakawa Y."/>
            <person name="Hopkins J.F."/>
            <person name="Kuo A."/>
            <person name="Rensing S.A."/>
            <person name="Schmutz J."/>
            <person name="Symeonidi A."/>
            <person name="Elias M."/>
            <person name="Eveleigh R.J."/>
            <person name="Herman E.K."/>
            <person name="Klute M.J."/>
            <person name="Nakayama T."/>
            <person name="Obornik M."/>
            <person name="Reyes-Prieto A."/>
            <person name="Armbrust E.V."/>
            <person name="Aves S.J."/>
            <person name="Beiko R.G."/>
            <person name="Coutinho P."/>
            <person name="Dacks J.B."/>
            <person name="Durnford D.G."/>
            <person name="Fast N.M."/>
            <person name="Green B.R."/>
            <person name="Grisdale C.J."/>
            <person name="Hempel F."/>
            <person name="Henrissat B."/>
            <person name="Hoppner M.P."/>
            <person name="Ishida K."/>
            <person name="Kim E."/>
            <person name="Koreny L."/>
            <person name="Kroth P.G."/>
            <person name="Liu Y."/>
            <person name="Malik S.B."/>
            <person name="Maier U.G."/>
            <person name="McRose D."/>
            <person name="Mock T."/>
            <person name="Neilson J.A."/>
            <person name="Onodera N.T."/>
            <person name="Poole A.M."/>
            <person name="Pritham E.J."/>
            <person name="Richards T.A."/>
            <person name="Rocap G."/>
            <person name="Roy S.W."/>
            <person name="Sarai C."/>
            <person name="Schaack S."/>
            <person name="Shirato S."/>
            <person name="Slamovits C.H."/>
            <person name="Spencer D.F."/>
            <person name="Suzuki S."/>
            <person name="Worden A.Z."/>
            <person name="Zauner S."/>
            <person name="Barry K."/>
            <person name="Bell C."/>
            <person name="Bharti A.K."/>
            <person name="Crow J.A."/>
            <person name="Grimwood J."/>
            <person name="Kramer R."/>
            <person name="Lindquist E."/>
            <person name="Lucas S."/>
            <person name="Salamov A."/>
            <person name="McFadden G.I."/>
            <person name="Lane C.E."/>
            <person name="Keeling P.J."/>
            <person name="Gray M.W."/>
            <person name="Grigoriev I.V."/>
            <person name="Archibald J.M."/>
        </authorList>
    </citation>
    <scope>NUCLEOTIDE SEQUENCE</scope>
    <source>
        <strain evidence="3 5">CCMP2712</strain>
    </source>
</reference>
<proteinExistence type="predicted"/>
<gene>
    <name evidence="3" type="ORF">GUITHDRAFT_101953</name>
</gene>
<dbReference type="RefSeq" id="XP_005839025.1">
    <property type="nucleotide sequence ID" value="XM_005838968.1"/>
</dbReference>
<evidence type="ECO:0000313" key="4">
    <source>
        <dbReference type="EnsemblProtists" id="EKX52045"/>
    </source>
</evidence>
<evidence type="ECO:0000313" key="5">
    <source>
        <dbReference type="Proteomes" id="UP000011087"/>
    </source>
</evidence>
<keyword evidence="1" id="KW-0677">Repeat</keyword>
<reference evidence="5" key="2">
    <citation type="submission" date="2012-11" db="EMBL/GenBank/DDBJ databases">
        <authorList>
            <person name="Kuo A."/>
            <person name="Curtis B.A."/>
            <person name="Tanifuji G."/>
            <person name="Burki F."/>
            <person name="Gruber A."/>
            <person name="Irimia M."/>
            <person name="Maruyama S."/>
            <person name="Arias M.C."/>
            <person name="Ball S.G."/>
            <person name="Gile G.H."/>
            <person name="Hirakawa Y."/>
            <person name="Hopkins J.F."/>
            <person name="Rensing S.A."/>
            <person name="Schmutz J."/>
            <person name="Symeonidi A."/>
            <person name="Elias M."/>
            <person name="Eveleigh R.J."/>
            <person name="Herman E.K."/>
            <person name="Klute M.J."/>
            <person name="Nakayama T."/>
            <person name="Obornik M."/>
            <person name="Reyes-Prieto A."/>
            <person name="Armbrust E.V."/>
            <person name="Aves S.J."/>
            <person name="Beiko R.G."/>
            <person name="Coutinho P."/>
            <person name="Dacks J.B."/>
            <person name="Durnford D.G."/>
            <person name="Fast N.M."/>
            <person name="Green B.R."/>
            <person name="Grisdale C."/>
            <person name="Hempe F."/>
            <person name="Henrissat B."/>
            <person name="Hoppner M.P."/>
            <person name="Ishida K.-I."/>
            <person name="Kim E."/>
            <person name="Koreny L."/>
            <person name="Kroth P.G."/>
            <person name="Liu Y."/>
            <person name="Malik S.-B."/>
            <person name="Maier U.G."/>
            <person name="McRose D."/>
            <person name="Mock T."/>
            <person name="Neilson J.A."/>
            <person name="Onodera N.T."/>
            <person name="Poole A.M."/>
            <person name="Pritham E.J."/>
            <person name="Richards T.A."/>
            <person name="Rocap G."/>
            <person name="Roy S.W."/>
            <person name="Sarai C."/>
            <person name="Schaack S."/>
            <person name="Shirato S."/>
            <person name="Slamovits C.H."/>
            <person name="Spencer D.F."/>
            <person name="Suzuki S."/>
            <person name="Worden A.Z."/>
            <person name="Zauner S."/>
            <person name="Barry K."/>
            <person name="Bell C."/>
            <person name="Bharti A.K."/>
            <person name="Crow J.A."/>
            <person name="Grimwood J."/>
            <person name="Kramer R."/>
            <person name="Lindquist E."/>
            <person name="Lucas S."/>
            <person name="Salamov A."/>
            <person name="McFadden G.I."/>
            <person name="Lane C.E."/>
            <person name="Keeling P.J."/>
            <person name="Gray M.W."/>
            <person name="Grigoriev I.V."/>
            <person name="Archibald J.M."/>
        </authorList>
    </citation>
    <scope>NUCLEOTIDE SEQUENCE</scope>
    <source>
        <strain evidence="5">CCMP2712</strain>
    </source>
</reference>
<dbReference type="EMBL" id="JH992973">
    <property type="protein sequence ID" value="EKX52045.1"/>
    <property type="molecule type" value="Genomic_DNA"/>
</dbReference>
<reference evidence="4" key="3">
    <citation type="submission" date="2016-03" db="UniProtKB">
        <authorList>
            <consortium name="EnsemblProtists"/>
        </authorList>
    </citation>
    <scope>IDENTIFICATION</scope>
</reference>
<dbReference type="SMART" id="SM00698">
    <property type="entry name" value="MORN"/>
    <property type="match status" value="1"/>
</dbReference>
<dbReference type="EnsemblProtists" id="EKX52045">
    <property type="protein sequence ID" value="EKX52045"/>
    <property type="gene ID" value="GUITHDRAFT_101953"/>
</dbReference>
<feature type="compositionally biased region" description="Basic and acidic residues" evidence="2">
    <location>
        <begin position="30"/>
        <end position="39"/>
    </location>
</feature>
<dbReference type="GeneID" id="17309093"/>
<feature type="region of interest" description="Disordered" evidence="2">
    <location>
        <begin position="30"/>
        <end position="70"/>
    </location>
</feature>
<sequence>MVSLYYQEDTLSCGMCQPCDKFLKDGSFREESPLHDSPKRVSLKFPRPTELNSNQENVKNTQPLDSSISRDPLFVQGRTKVMEVSDGRHFVRYVGGPHEGDSYDGFFRNGVKHGPGIYTWASGDKFEGEYVDDFKHGGREFR</sequence>
<dbReference type="PaxDb" id="55529-EKX52045"/>
<feature type="compositionally biased region" description="Polar residues" evidence="2">
    <location>
        <begin position="50"/>
        <end position="69"/>
    </location>
</feature>
<dbReference type="Gene3D" id="2.20.110.10">
    <property type="entry name" value="Histone H3 K4-specific methyltransferase SET7/9 N-terminal domain"/>
    <property type="match status" value="1"/>
</dbReference>
<keyword evidence="5" id="KW-1185">Reference proteome</keyword>
<dbReference type="HOGENOM" id="CLU_1819525_0_0_1"/>
<dbReference type="Proteomes" id="UP000011087">
    <property type="component" value="Unassembled WGS sequence"/>
</dbReference>
<protein>
    <submittedName>
        <fullName evidence="3 4">Uncharacterized protein</fullName>
    </submittedName>
</protein>